<keyword evidence="3" id="KW-0677">Repeat</keyword>
<protein>
    <recommendedName>
        <fullName evidence="7">Zinc finger ZPR1-type domain-containing protein</fullName>
    </recommendedName>
</protein>
<dbReference type="Pfam" id="PF03367">
    <property type="entry name" value="Zn_ribbon_ZPR1"/>
    <property type="match status" value="3"/>
</dbReference>
<feature type="domain" description="Zinc finger ZPR1-type" evidence="7">
    <location>
        <begin position="251"/>
        <end position="424"/>
    </location>
</feature>
<dbReference type="AlphaFoldDB" id="A0A833WCJ5"/>
<keyword evidence="9" id="KW-1185">Reference proteome</keyword>
<dbReference type="FunFam" id="2.60.120.1040:FF:000003">
    <property type="entry name" value="Zinc finger protein zpr1"/>
    <property type="match status" value="1"/>
</dbReference>
<sequence length="459" mass="52085">MAEDRSQITEEKTKPIFRDLTADDPEPETTEIESLCMNCEKNGVTRLLLTKIPHYKDIVVMSFDCEHCGFQNNEIQNSGKIAEKGIRITLQIKSPRDLNRQVVKSDYTSVKIPSLDFEIPSRSQRGEITTIEGIIERTINGLEQDQSERRKKYPDAATQIDQFLEKLRRLKSLAEPFTMIFEDISGECHVENLKAPLKDDRCITVQFRRMTEQDHILGIYSENTDDTLLKPIQEGEYTLEQIEGEVLSFRTNCPECNCPCETNMKLTSILFKKDSSLTQYIEIPHFKEVVIMATVCESCGHRTNEVKSGGGIEPMGVKIEVIVAGKEDFSRDLLKSETCHMQIPELELEIGPAALGGRFTTVEGILVAIKEQLSSSTAFSGDSSDPETVKRMEVFISHLNEVFEEKRRITLILDDPAGNSYIQSLSDEGLDNGLKITKYERNFDQNEELGLNDMKVEDY</sequence>
<organism evidence="8 9">
    <name type="scientific">Frieseomelitta varia</name>
    <dbReference type="NCBI Taxonomy" id="561572"/>
    <lineage>
        <taxon>Eukaryota</taxon>
        <taxon>Metazoa</taxon>
        <taxon>Ecdysozoa</taxon>
        <taxon>Arthropoda</taxon>
        <taxon>Hexapoda</taxon>
        <taxon>Insecta</taxon>
        <taxon>Pterygota</taxon>
        <taxon>Neoptera</taxon>
        <taxon>Endopterygota</taxon>
        <taxon>Hymenoptera</taxon>
        <taxon>Apocrita</taxon>
        <taxon>Aculeata</taxon>
        <taxon>Apoidea</taxon>
        <taxon>Anthophila</taxon>
        <taxon>Apidae</taxon>
        <taxon>Frieseomelitta</taxon>
    </lineage>
</organism>
<dbReference type="FunFam" id="2.60.120.1040:FF:000001">
    <property type="entry name" value="Zinc finger protein ZPR1"/>
    <property type="match status" value="1"/>
</dbReference>
<feature type="domain" description="Zinc finger ZPR1-type" evidence="7">
    <location>
        <begin position="34"/>
        <end position="192"/>
    </location>
</feature>
<accession>A0A833WCJ5</accession>
<dbReference type="GO" id="GO:0008270">
    <property type="term" value="F:zinc ion binding"/>
    <property type="evidence" value="ECO:0007669"/>
    <property type="project" value="UniProtKB-KW"/>
</dbReference>
<dbReference type="FunFam" id="2.20.25.420:FF:000001">
    <property type="entry name" value="Zinc finger protein ZPR1"/>
    <property type="match status" value="1"/>
</dbReference>
<dbReference type="Gene3D" id="2.60.120.1040">
    <property type="entry name" value="ZPR1, A/B domain"/>
    <property type="match status" value="2"/>
</dbReference>
<name>A0A833WCJ5_9HYME</name>
<evidence type="ECO:0000256" key="6">
    <source>
        <dbReference type="SAM" id="MobiDB-lite"/>
    </source>
</evidence>
<dbReference type="PANTHER" id="PTHR10876">
    <property type="entry name" value="ZINC FINGER PROTEIN ZPR1"/>
    <property type="match status" value="1"/>
</dbReference>
<comment type="similarity">
    <text evidence="1">Belongs to the ZPR1 family.</text>
</comment>
<dbReference type="EMBL" id="WNWW01000248">
    <property type="protein sequence ID" value="KAF3427678.1"/>
    <property type="molecule type" value="Genomic_DNA"/>
</dbReference>
<evidence type="ECO:0000259" key="7">
    <source>
        <dbReference type="SMART" id="SM00709"/>
    </source>
</evidence>
<proteinExistence type="inferred from homology"/>
<gene>
    <name evidence="8" type="ORF">E2986_03254</name>
</gene>
<dbReference type="InterPro" id="IPR004457">
    <property type="entry name" value="Znf_ZPR1"/>
</dbReference>
<dbReference type="Pfam" id="PF22794">
    <property type="entry name" value="jr-ZPR1"/>
    <property type="match status" value="2"/>
</dbReference>
<evidence type="ECO:0000256" key="3">
    <source>
        <dbReference type="ARBA" id="ARBA00022737"/>
    </source>
</evidence>
<evidence type="ECO:0000256" key="5">
    <source>
        <dbReference type="ARBA" id="ARBA00022833"/>
    </source>
</evidence>
<evidence type="ECO:0000313" key="8">
    <source>
        <dbReference type="EMBL" id="KAF3427678.1"/>
    </source>
</evidence>
<evidence type="ECO:0000256" key="1">
    <source>
        <dbReference type="ARBA" id="ARBA00008354"/>
    </source>
</evidence>
<feature type="region of interest" description="Disordered" evidence="6">
    <location>
        <begin position="1"/>
        <end position="24"/>
    </location>
</feature>
<dbReference type="InterPro" id="IPR042452">
    <property type="entry name" value="ZPR1_Znf1/2"/>
</dbReference>
<feature type="compositionally biased region" description="Basic and acidic residues" evidence="6">
    <location>
        <begin position="1"/>
        <end position="21"/>
    </location>
</feature>
<comment type="caution">
    <text evidence="8">The sequence shown here is derived from an EMBL/GenBank/DDBJ whole genome shotgun (WGS) entry which is preliminary data.</text>
</comment>
<dbReference type="InterPro" id="IPR040141">
    <property type="entry name" value="ZPR1"/>
</dbReference>
<dbReference type="GO" id="GO:0005634">
    <property type="term" value="C:nucleus"/>
    <property type="evidence" value="ECO:0007669"/>
    <property type="project" value="TreeGrafter"/>
</dbReference>
<evidence type="ECO:0000256" key="2">
    <source>
        <dbReference type="ARBA" id="ARBA00022723"/>
    </source>
</evidence>
<dbReference type="NCBIfam" id="TIGR00310">
    <property type="entry name" value="ZPR1_znf"/>
    <property type="match status" value="2"/>
</dbReference>
<keyword evidence="5" id="KW-0862">Zinc</keyword>
<reference evidence="8" key="1">
    <citation type="submission" date="2019-11" db="EMBL/GenBank/DDBJ databases">
        <title>The nuclear and mitochondrial genomes of Frieseomelitta varia - a highly eusocial stingless bee (Meliponini) with a permanently sterile worker caste.</title>
        <authorList>
            <person name="Freitas F.C.P."/>
            <person name="Lourenco A.P."/>
            <person name="Nunes F.M.F."/>
            <person name="Paschoal A.R."/>
            <person name="Abreu F.C.P."/>
            <person name="Barbin F.O."/>
            <person name="Bataglia L."/>
            <person name="Cardoso-Junior C.A.M."/>
            <person name="Cervoni M.S."/>
            <person name="Silva S.R."/>
            <person name="Dalarmi F."/>
            <person name="Del Lama M.A."/>
            <person name="Depintor T.S."/>
            <person name="Ferreira K.M."/>
            <person name="Goria P.S."/>
            <person name="Jaskot M.C."/>
            <person name="Lago D.C."/>
            <person name="Luna-Lucena D."/>
            <person name="Moda L.M."/>
            <person name="Nascimento L."/>
            <person name="Pedrino M."/>
            <person name="Rabico F.O."/>
            <person name="Sanches F.C."/>
            <person name="Santos D.E."/>
            <person name="Santos C.G."/>
            <person name="Vieira J."/>
            <person name="Lopes T.F."/>
            <person name="Barchuk A.R."/>
            <person name="Hartfelder K."/>
            <person name="Simoes Z.L.P."/>
            <person name="Bitondi M.M.G."/>
            <person name="Pinheiro D.G."/>
        </authorList>
    </citation>
    <scope>NUCLEOTIDE SEQUENCE</scope>
    <source>
        <strain evidence="8">USP_RPSP 00005682</strain>
        <tissue evidence="8">Whole individual</tissue>
    </source>
</reference>
<dbReference type="InterPro" id="IPR056180">
    <property type="entry name" value="ZPR1_jr_dom"/>
</dbReference>
<evidence type="ECO:0000313" key="9">
    <source>
        <dbReference type="Proteomes" id="UP000655588"/>
    </source>
</evidence>
<dbReference type="Gene3D" id="2.20.25.420">
    <property type="entry name" value="ZPR1, zinc finger domain"/>
    <property type="match status" value="2"/>
</dbReference>
<evidence type="ECO:0000256" key="4">
    <source>
        <dbReference type="ARBA" id="ARBA00022771"/>
    </source>
</evidence>
<dbReference type="SMART" id="SM00709">
    <property type="entry name" value="Zpr1"/>
    <property type="match status" value="2"/>
</dbReference>
<dbReference type="Proteomes" id="UP000655588">
    <property type="component" value="Unassembled WGS sequence"/>
</dbReference>
<dbReference type="InterPro" id="IPR042451">
    <property type="entry name" value="ZPR1_A/B_dom"/>
</dbReference>
<keyword evidence="2" id="KW-0479">Metal-binding</keyword>
<keyword evidence="4" id="KW-0863">Zinc-finger</keyword>
<dbReference type="PANTHER" id="PTHR10876:SF0">
    <property type="entry name" value="ZINC FINGER PROTEIN ZPR1"/>
    <property type="match status" value="1"/>
</dbReference>